<evidence type="ECO:0000313" key="1">
    <source>
        <dbReference type="EMBL" id="KKM07385.1"/>
    </source>
</evidence>
<dbReference type="Gene3D" id="3.60.21.10">
    <property type="match status" value="1"/>
</dbReference>
<reference evidence="1" key="1">
    <citation type="journal article" date="2015" name="Nature">
        <title>Complex archaea that bridge the gap between prokaryotes and eukaryotes.</title>
        <authorList>
            <person name="Spang A."/>
            <person name="Saw J.H."/>
            <person name="Jorgensen S.L."/>
            <person name="Zaremba-Niedzwiedzka K."/>
            <person name="Martijn J."/>
            <person name="Lind A.E."/>
            <person name="van Eijk R."/>
            <person name="Schleper C."/>
            <person name="Guy L."/>
            <person name="Ettema T.J."/>
        </authorList>
    </citation>
    <scope>NUCLEOTIDE SEQUENCE</scope>
</reference>
<name>A0A0F9H8K5_9ZZZZ</name>
<dbReference type="AlphaFoldDB" id="A0A0F9H8K5"/>
<protein>
    <recommendedName>
        <fullName evidence="2">Calcineurin-like phosphoesterase domain-containing protein</fullName>
    </recommendedName>
</protein>
<dbReference type="EMBL" id="LAZR01015783">
    <property type="protein sequence ID" value="KKM07385.1"/>
    <property type="molecule type" value="Genomic_DNA"/>
</dbReference>
<sequence length="47" mass="5242">MKVVCIADTHGMHRQVEIPDGDIFIHALDGHLTCRLMTKNLLLKSGL</sequence>
<gene>
    <name evidence="1" type="ORF">LCGC14_1734480</name>
</gene>
<dbReference type="InterPro" id="IPR029052">
    <property type="entry name" value="Metallo-depent_PP-like"/>
</dbReference>
<organism evidence="1">
    <name type="scientific">marine sediment metagenome</name>
    <dbReference type="NCBI Taxonomy" id="412755"/>
    <lineage>
        <taxon>unclassified sequences</taxon>
        <taxon>metagenomes</taxon>
        <taxon>ecological metagenomes</taxon>
    </lineage>
</organism>
<comment type="caution">
    <text evidence="1">The sequence shown here is derived from an EMBL/GenBank/DDBJ whole genome shotgun (WGS) entry which is preliminary data.</text>
</comment>
<accession>A0A0F9H8K5</accession>
<proteinExistence type="predicted"/>
<evidence type="ECO:0008006" key="2">
    <source>
        <dbReference type="Google" id="ProtNLM"/>
    </source>
</evidence>